<dbReference type="EMBL" id="BX284602">
    <property type="protein sequence ID" value="CCD69483.1"/>
    <property type="molecule type" value="Genomic_DNA"/>
</dbReference>
<dbReference type="InterPro" id="IPR002083">
    <property type="entry name" value="MATH/TRAF_dom"/>
</dbReference>
<dbReference type="Pfam" id="PF00917">
    <property type="entry name" value="MATH"/>
    <property type="match status" value="1"/>
</dbReference>
<dbReference type="WormBase" id="F14D2.4a">
    <property type="protein sequence ID" value="CE31788"/>
    <property type="gene ID" value="WBGene00017452"/>
    <property type="gene designation" value="bath-29"/>
</dbReference>
<dbReference type="Gene3D" id="2.60.210.10">
    <property type="entry name" value="Apoptosis, Tumor Necrosis Factor Receptor Associated Protein 2, Chain A"/>
    <property type="match status" value="1"/>
</dbReference>
<dbReference type="UCSC" id="F14D2.4a">
    <property type="organism name" value="c. elegans"/>
</dbReference>
<sequence>MSRSQVTGKEFVLRCVFNDVSNMNDNDMRFGTVEEYFNVPWIFQIQRNNGNLGIYLRCTNLKDQEMWSIFSELELKLVSVYSDTRDQKCKIDMCFGHDSGKFYSSYGWSEFISWNELETSFMEAGSITVEARVLINKSIGFYTPKLMDFDEKMMEYSDIVVLVNGQRFYLLKKFLAFHSTFFESLFLGGFYEAKLAEVPLYDIDVDDFQKFLEVLYGFPVINDNTVEGILLLADMYQTPLVSELCEDFLIQTTGKTYRKKLQMAIKFNLENLKQFCISMIKSPFDLRSMIPSDISSIDHSTLAALFTKSLTLMK</sequence>
<dbReference type="CDD" id="cd01165">
    <property type="entry name" value="BTB_POZ"/>
    <property type="match status" value="1"/>
</dbReference>
<dbReference type="PaxDb" id="6239-F14D2.4a"/>
<dbReference type="InParanoid" id="O44805"/>
<dbReference type="InterPro" id="IPR052664">
    <property type="entry name" value="BTB-MATH_domain_protein"/>
</dbReference>
<evidence type="ECO:0000259" key="1">
    <source>
        <dbReference type="PROSITE" id="PS50097"/>
    </source>
</evidence>
<proteinExistence type="predicted"/>
<organism evidence="3 4">
    <name type="scientific">Caenorhabditis elegans</name>
    <dbReference type="NCBI Taxonomy" id="6239"/>
    <lineage>
        <taxon>Eukaryota</taxon>
        <taxon>Metazoa</taxon>
        <taxon>Ecdysozoa</taxon>
        <taxon>Nematoda</taxon>
        <taxon>Chromadorea</taxon>
        <taxon>Rhabditida</taxon>
        <taxon>Rhabditina</taxon>
        <taxon>Rhabditomorpha</taxon>
        <taxon>Rhabditoidea</taxon>
        <taxon>Rhabditidae</taxon>
        <taxon>Peloderinae</taxon>
        <taxon>Caenorhabditis</taxon>
    </lineage>
</organism>
<dbReference type="InterPro" id="IPR011333">
    <property type="entry name" value="SKP1/BTB/POZ_sf"/>
</dbReference>
<dbReference type="CTD" id="184454"/>
<dbReference type="PhylomeDB" id="O44805"/>
<accession>O44805</accession>
<dbReference type="Pfam" id="PF00651">
    <property type="entry name" value="BTB"/>
    <property type="match status" value="1"/>
</dbReference>
<dbReference type="Bgee" id="WBGene00017452">
    <property type="expression patterns" value="Expressed in adult organism and 3 other cell types or tissues"/>
</dbReference>
<dbReference type="Gene3D" id="3.30.710.10">
    <property type="entry name" value="Potassium Channel Kv1.1, Chain A"/>
    <property type="match status" value="1"/>
</dbReference>
<dbReference type="InterPro" id="IPR008974">
    <property type="entry name" value="TRAF-like"/>
</dbReference>
<gene>
    <name evidence="3 5" type="primary">bath-29</name>
    <name evidence="3" type="ORF">CELE_F14D2.4</name>
    <name evidence="5" type="ORF">F14D2.4</name>
</gene>
<evidence type="ECO:0000313" key="4">
    <source>
        <dbReference type="Proteomes" id="UP000001940"/>
    </source>
</evidence>
<dbReference type="STRING" id="6239.F14D2.4a.1"/>
<dbReference type="RefSeq" id="NP_001022085.1">
    <property type="nucleotide sequence ID" value="NM_001026914.5"/>
</dbReference>
<dbReference type="SUPFAM" id="SSF49599">
    <property type="entry name" value="TRAF domain-like"/>
    <property type="match status" value="1"/>
</dbReference>
<dbReference type="SUPFAM" id="SSF54695">
    <property type="entry name" value="POZ domain"/>
    <property type="match status" value="1"/>
</dbReference>
<dbReference type="ExpressionAtlas" id="O44805">
    <property type="expression patterns" value="baseline"/>
</dbReference>
<keyword evidence="4" id="KW-1185">Reference proteome</keyword>
<dbReference type="FunCoup" id="O44805">
    <property type="interactions" value="21"/>
</dbReference>
<dbReference type="PANTHER" id="PTHR22743:SF165">
    <property type="entry name" value="BTB AND MATH DOMAIN CONTAINING-RELATED"/>
    <property type="match status" value="1"/>
</dbReference>
<dbReference type="GeneID" id="184454"/>
<dbReference type="PROSITE" id="PS50144">
    <property type="entry name" value="MATH"/>
    <property type="match status" value="1"/>
</dbReference>
<evidence type="ECO:0000259" key="2">
    <source>
        <dbReference type="PROSITE" id="PS50144"/>
    </source>
</evidence>
<dbReference type="SMR" id="O44805"/>
<dbReference type="SMART" id="SM00061">
    <property type="entry name" value="MATH"/>
    <property type="match status" value="1"/>
</dbReference>
<evidence type="ECO:0000313" key="5">
    <source>
        <dbReference type="WormBase" id="F14D2.4a"/>
    </source>
</evidence>
<dbReference type="HOGENOM" id="CLU_051249_1_0_1"/>
<dbReference type="InterPro" id="IPR000210">
    <property type="entry name" value="BTB/POZ_dom"/>
</dbReference>
<dbReference type="KEGG" id="cel:CELE_F14D2.4"/>
<dbReference type="eggNOG" id="ENOG502TJJK">
    <property type="taxonomic scope" value="Eukaryota"/>
</dbReference>
<dbReference type="AlphaFoldDB" id="O44805"/>
<dbReference type="AGR" id="WB:WBGene00017452"/>
<protein>
    <submittedName>
        <fullName evidence="3">BTB domain-containing protein</fullName>
    </submittedName>
</protein>
<evidence type="ECO:0000313" key="3">
    <source>
        <dbReference type="EMBL" id="CCD69483.1"/>
    </source>
</evidence>
<dbReference type="PANTHER" id="PTHR22743">
    <property type="entry name" value="MEPRIN/TRAF-LIKE MATH FAMILY-C.ELEGANS"/>
    <property type="match status" value="1"/>
</dbReference>
<dbReference type="OrthoDB" id="5848631at2759"/>
<dbReference type="PROSITE" id="PS50097">
    <property type="entry name" value="BTB"/>
    <property type="match status" value="1"/>
</dbReference>
<name>O44805_CAEEL</name>
<feature type="domain" description="BTB" evidence="1">
    <location>
        <begin position="157"/>
        <end position="216"/>
    </location>
</feature>
<reference evidence="3 4" key="1">
    <citation type="journal article" date="1998" name="Science">
        <title>Genome sequence of the nematode C. elegans: a platform for investigating biology.</title>
        <authorList>
            <consortium name="The C. elegans sequencing consortium"/>
            <person name="Sulson J.E."/>
            <person name="Waterston R."/>
        </authorList>
    </citation>
    <scope>NUCLEOTIDE SEQUENCE [LARGE SCALE GENOMIC DNA]</scope>
    <source>
        <strain evidence="3 4">Bristol N2</strain>
    </source>
</reference>
<dbReference type="Proteomes" id="UP000001940">
    <property type="component" value="Chromosome II"/>
</dbReference>
<dbReference type="SMART" id="SM00225">
    <property type="entry name" value="BTB"/>
    <property type="match status" value="1"/>
</dbReference>
<feature type="domain" description="MATH" evidence="2">
    <location>
        <begin position="10"/>
        <end position="133"/>
    </location>
</feature>
<dbReference type="OMA" id="CCTKEIS"/>
<dbReference type="CDD" id="cd00121">
    <property type="entry name" value="MATH"/>
    <property type="match status" value="1"/>
</dbReference>
<dbReference type="PIR" id="T32792">
    <property type="entry name" value="T32792"/>
</dbReference>